<feature type="compositionally biased region" description="Basic and acidic residues" evidence="1">
    <location>
        <begin position="63"/>
        <end position="80"/>
    </location>
</feature>
<evidence type="ECO:0000313" key="2">
    <source>
        <dbReference type="EMBL" id="KAH9314025.1"/>
    </source>
</evidence>
<dbReference type="EMBL" id="JAHRHJ020000005">
    <property type="protein sequence ID" value="KAH9314025.1"/>
    <property type="molecule type" value="Genomic_DNA"/>
</dbReference>
<dbReference type="Proteomes" id="UP000824469">
    <property type="component" value="Unassembled WGS sequence"/>
</dbReference>
<protein>
    <submittedName>
        <fullName evidence="2">Uncharacterized protein</fullName>
    </submittedName>
</protein>
<evidence type="ECO:0000313" key="3">
    <source>
        <dbReference type="Proteomes" id="UP000824469"/>
    </source>
</evidence>
<proteinExistence type="predicted"/>
<feature type="non-terminal residue" evidence="2">
    <location>
        <position position="1"/>
    </location>
</feature>
<keyword evidence="3" id="KW-1185">Reference proteome</keyword>
<name>A0AA38G1C7_TAXCH</name>
<accession>A0AA38G1C7</accession>
<dbReference type="AlphaFoldDB" id="A0AA38G1C7"/>
<gene>
    <name evidence="2" type="ORF">KI387_022652</name>
</gene>
<feature type="non-terminal residue" evidence="2">
    <location>
        <position position="98"/>
    </location>
</feature>
<sequence>SPQDSWDVGTRKAETTESRENRQVFVSRGFGTAGTKVRAGRESADLPQDGPFQAVQRFSSGTKVREGREKAVKGTRKPESADAGDIRLGQPGQEYAWD</sequence>
<evidence type="ECO:0000256" key="1">
    <source>
        <dbReference type="SAM" id="MobiDB-lite"/>
    </source>
</evidence>
<feature type="region of interest" description="Disordered" evidence="1">
    <location>
        <begin position="1"/>
        <end position="20"/>
    </location>
</feature>
<feature type="region of interest" description="Disordered" evidence="1">
    <location>
        <begin position="36"/>
        <end position="98"/>
    </location>
</feature>
<feature type="compositionally biased region" description="Basic and acidic residues" evidence="1">
    <location>
        <begin position="9"/>
        <end position="20"/>
    </location>
</feature>
<organism evidence="2 3">
    <name type="scientific">Taxus chinensis</name>
    <name type="common">Chinese yew</name>
    <name type="synonym">Taxus wallichiana var. chinensis</name>
    <dbReference type="NCBI Taxonomy" id="29808"/>
    <lineage>
        <taxon>Eukaryota</taxon>
        <taxon>Viridiplantae</taxon>
        <taxon>Streptophyta</taxon>
        <taxon>Embryophyta</taxon>
        <taxon>Tracheophyta</taxon>
        <taxon>Spermatophyta</taxon>
        <taxon>Pinopsida</taxon>
        <taxon>Pinidae</taxon>
        <taxon>Conifers II</taxon>
        <taxon>Cupressales</taxon>
        <taxon>Taxaceae</taxon>
        <taxon>Taxus</taxon>
    </lineage>
</organism>
<reference evidence="2 3" key="1">
    <citation type="journal article" date="2021" name="Nat. Plants">
        <title>The Taxus genome provides insights into paclitaxel biosynthesis.</title>
        <authorList>
            <person name="Xiong X."/>
            <person name="Gou J."/>
            <person name="Liao Q."/>
            <person name="Li Y."/>
            <person name="Zhou Q."/>
            <person name="Bi G."/>
            <person name="Li C."/>
            <person name="Du R."/>
            <person name="Wang X."/>
            <person name="Sun T."/>
            <person name="Guo L."/>
            <person name="Liang H."/>
            <person name="Lu P."/>
            <person name="Wu Y."/>
            <person name="Zhang Z."/>
            <person name="Ro D.K."/>
            <person name="Shang Y."/>
            <person name="Huang S."/>
            <person name="Yan J."/>
        </authorList>
    </citation>
    <scope>NUCLEOTIDE SEQUENCE [LARGE SCALE GENOMIC DNA]</scope>
    <source>
        <strain evidence="2">Ta-2019</strain>
    </source>
</reference>
<comment type="caution">
    <text evidence="2">The sequence shown here is derived from an EMBL/GenBank/DDBJ whole genome shotgun (WGS) entry which is preliminary data.</text>
</comment>